<dbReference type="InterPro" id="IPR051798">
    <property type="entry name" value="Class-II_PLP-Dep_Aminotrans"/>
</dbReference>
<keyword evidence="7" id="KW-0032">Aminotransferase</keyword>
<dbReference type="Gene3D" id="3.40.640.10">
    <property type="entry name" value="Type I PLP-dependent aspartate aminotransferase-like (Major domain)"/>
    <property type="match status" value="1"/>
</dbReference>
<evidence type="ECO:0000313" key="8">
    <source>
        <dbReference type="Proteomes" id="UP000705508"/>
    </source>
</evidence>
<dbReference type="GO" id="GO:0008483">
    <property type="term" value="F:transaminase activity"/>
    <property type="evidence" value="ECO:0007669"/>
    <property type="project" value="UniProtKB-KW"/>
</dbReference>
<gene>
    <name evidence="7" type="ORF">H6A20_08440</name>
</gene>
<name>A0A938XEX1_9CLOT</name>
<evidence type="ECO:0000256" key="4">
    <source>
        <dbReference type="ARBA" id="ARBA00023239"/>
    </source>
</evidence>
<comment type="similarity">
    <text evidence="5">Belongs to the class-II pyridoxal-phosphate-dependent aminotransferase family. MalY/PatB cystathionine beta-lyase subfamily.</text>
</comment>
<reference evidence="7" key="2">
    <citation type="journal article" date="2021" name="Sci. Rep.">
        <title>The distribution of antibiotic resistance genes in chicken gut microbiota commensals.</title>
        <authorList>
            <person name="Juricova H."/>
            <person name="Matiasovicova J."/>
            <person name="Kubasova T."/>
            <person name="Cejkova D."/>
            <person name="Rychlik I."/>
        </authorList>
    </citation>
    <scope>NUCLEOTIDE SEQUENCE</scope>
    <source>
        <strain evidence="7">An582</strain>
    </source>
</reference>
<sequence length="394" mass="45392">MYDFDKSTDRKKTNAFKWKALKNLYGDEELYPMWVADMEFETAPAVKRRILERAEQGIFGYELLSDKYGKAVKHWLGKRHGYQIDEGWVVYCSSVMTGLSAALQALTKEGDEILINPPIYGNFFQTIQGCGRKTLEIPLVEKAGKMTFDMERMERAVSDRTKAFLLCSPHNPTGRVWTKKELGEIIDFCRRHHLLLFSDEVHFDLVFEGEHCMTACQNRREDVKVITFVSPGKSFNVAGMQTASMIIEDPCIRSDVQKKMKAMSYPFEHSFAEAVTVGAYLESEQWLNELLDYLGENRRIFTDFISANIPVLRVVPSEATYLMWVDCHSMDLDDEELEKFWIQRCHLALSDGREFGTGGSQYVRFNVACQRESLKKVLEQMAMVFHESGYGEEV</sequence>
<accession>A0A938XEX1</accession>
<dbReference type="InterPro" id="IPR027619">
    <property type="entry name" value="C-S_lyase_PatB-like"/>
</dbReference>
<dbReference type="EC" id="4.4.1.13" evidence="2"/>
<evidence type="ECO:0000313" key="7">
    <source>
        <dbReference type="EMBL" id="MBM6948677.1"/>
    </source>
</evidence>
<evidence type="ECO:0000259" key="6">
    <source>
        <dbReference type="Pfam" id="PF00155"/>
    </source>
</evidence>
<reference evidence="7" key="1">
    <citation type="submission" date="2020-08" db="EMBL/GenBank/DDBJ databases">
        <authorList>
            <person name="Cejkova D."/>
            <person name="Kubasova T."/>
            <person name="Jahodarova E."/>
            <person name="Rychlik I."/>
        </authorList>
    </citation>
    <scope>NUCLEOTIDE SEQUENCE</scope>
    <source>
        <strain evidence="7">An582</strain>
    </source>
</reference>
<dbReference type="InterPro" id="IPR015422">
    <property type="entry name" value="PyrdxlP-dep_Trfase_small"/>
</dbReference>
<comment type="caution">
    <text evidence="7">The sequence shown here is derived from an EMBL/GenBank/DDBJ whole genome shotgun (WGS) entry which is preliminary data.</text>
</comment>
<feature type="domain" description="Aminotransferase class I/classII large" evidence="6">
    <location>
        <begin position="39"/>
        <end position="379"/>
    </location>
</feature>
<dbReference type="RefSeq" id="WP_191384637.1">
    <property type="nucleotide sequence ID" value="NZ_JACJKS010000010.1"/>
</dbReference>
<evidence type="ECO:0000256" key="5">
    <source>
        <dbReference type="ARBA" id="ARBA00037974"/>
    </source>
</evidence>
<dbReference type="InterPro" id="IPR015421">
    <property type="entry name" value="PyrdxlP-dep_Trfase_major"/>
</dbReference>
<dbReference type="Gene3D" id="3.90.1150.10">
    <property type="entry name" value="Aspartate Aminotransferase, domain 1"/>
    <property type="match status" value="1"/>
</dbReference>
<dbReference type="Proteomes" id="UP000705508">
    <property type="component" value="Unassembled WGS sequence"/>
</dbReference>
<keyword evidence="3" id="KW-0663">Pyridoxal phosphate</keyword>
<evidence type="ECO:0000256" key="1">
    <source>
        <dbReference type="ARBA" id="ARBA00001933"/>
    </source>
</evidence>
<proteinExistence type="inferred from homology"/>
<dbReference type="PANTHER" id="PTHR43525:SF1">
    <property type="entry name" value="PROTEIN MALY"/>
    <property type="match status" value="1"/>
</dbReference>
<protein>
    <recommendedName>
        <fullName evidence="2">cysteine-S-conjugate beta-lyase</fullName>
        <ecNumber evidence="2">4.4.1.13</ecNumber>
    </recommendedName>
</protein>
<dbReference type="GO" id="GO:0047804">
    <property type="term" value="F:cysteine-S-conjugate beta-lyase activity"/>
    <property type="evidence" value="ECO:0007669"/>
    <property type="project" value="UniProtKB-EC"/>
</dbReference>
<dbReference type="CDD" id="cd00609">
    <property type="entry name" value="AAT_like"/>
    <property type="match status" value="1"/>
</dbReference>
<dbReference type="EMBL" id="JACJKS010000010">
    <property type="protein sequence ID" value="MBM6948677.1"/>
    <property type="molecule type" value="Genomic_DNA"/>
</dbReference>
<keyword evidence="4" id="KW-0456">Lyase</keyword>
<evidence type="ECO:0000256" key="2">
    <source>
        <dbReference type="ARBA" id="ARBA00012224"/>
    </source>
</evidence>
<evidence type="ECO:0000256" key="3">
    <source>
        <dbReference type="ARBA" id="ARBA00022898"/>
    </source>
</evidence>
<dbReference type="InterPro" id="IPR004839">
    <property type="entry name" value="Aminotransferase_I/II_large"/>
</dbReference>
<dbReference type="SUPFAM" id="SSF53383">
    <property type="entry name" value="PLP-dependent transferases"/>
    <property type="match status" value="1"/>
</dbReference>
<organism evidence="7 8">
    <name type="scientific">Mordavella massiliensis</name>
    <dbReference type="NCBI Taxonomy" id="1871024"/>
    <lineage>
        <taxon>Bacteria</taxon>
        <taxon>Bacillati</taxon>
        <taxon>Bacillota</taxon>
        <taxon>Clostridia</taxon>
        <taxon>Eubacteriales</taxon>
        <taxon>Clostridiaceae</taxon>
        <taxon>Mordavella</taxon>
    </lineage>
</organism>
<dbReference type="PANTHER" id="PTHR43525">
    <property type="entry name" value="PROTEIN MALY"/>
    <property type="match status" value="1"/>
</dbReference>
<dbReference type="NCBIfam" id="TIGR04350">
    <property type="entry name" value="C_S_lyase_PatB"/>
    <property type="match status" value="1"/>
</dbReference>
<comment type="cofactor">
    <cofactor evidence="1">
        <name>pyridoxal 5'-phosphate</name>
        <dbReference type="ChEBI" id="CHEBI:597326"/>
    </cofactor>
</comment>
<keyword evidence="7" id="KW-0808">Transferase</keyword>
<dbReference type="GO" id="GO:0030170">
    <property type="term" value="F:pyridoxal phosphate binding"/>
    <property type="evidence" value="ECO:0007669"/>
    <property type="project" value="InterPro"/>
</dbReference>
<dbReference type="InterPro" id="IPR015424">
    <property type="entry name" value="PyrdxlP-dep_Trfase"/>
</dbReference>
<dbReference type="Pfam" id="PF00155">
    <property type="entry name" value="Aminotran_1_2"/>
    <property type="match status" value="1"/>
</dbReference>
<dbReference type="AlphaFoldDB" id="A0A938XEX1"/>